<dbReference type="Gene3D" id="1.20.1250.20">
    <property type="entry name" value="MFS general substrate transporter like domains"/>
    <property type="match status" value="2"/>
</dbReference>
<organism evidence="7 8">
    <name type="scientific">Parapedobacter indicus</name>
    <dbReference type="NCBI Taxonomy" id="1477437"/>
    <lineage>
        <taxon>Bacteria</taxon>
        <taxon>Pseudomonadati</taxon>
        <taxon>Bacteroidota</taxon>
        <taxon>Sphingobacteriia</taxon>
        <taxon>Sphingobacteriales</taxon>
        <taxon>Sphingobacteriaceae</taxon>
        <taxon>Parapedobacter</taxon>
    </lineage>
</organism>
<keyword evidence="4 6" id="KW-1133">Transmembrane helix</keyword>
<dbReference type="STRING" id="1477437.SAMN05444682_103460"/>
<dbReference type="Pfam" id="PF07690">
    <property type="entry name" value="MFS_1"/>
    <property type="match status" value="1"/>
</dbReference>
<feature type="transmembrane region" description="Helical" evidence="6">
    <location>
        <begin position="345"/>
        <end position="364"/>
    </location>
</feature>
<keyword evidence="5 6" id="KW-0472">Membrane</keyword>
<evidence type="ECO:0000256" key="4">
    <source>
        <dbReference type="ARBA" id="ARBA00022989"/>
    </source>
</evidence>
<feature type="transmembrane region" description="Helical" evidence="6">
    <location>
        <begin position="135"/>
        <end position="152"/>
    </location>
</feature>
<evidence type="ECO:0000313" key="7">
    <source>
        <dbReference type="EMBL" id="SFI38136.1"/>
    </source>
</evidence>
<evidence type="ECO:0000256" key="6">
    <source>
        <dbReference type="SAM" id="Phobius"/>
    </source>
</evidence>
<dbReference type="EMBL" id="FOQO01000003">
    <property type="protein sequence ID" value="SFI38136.1"/>
    <property type="molecule type" value="Genomic_DNA"/>
</dbReference>
<comment type="subcellular location">
    <subcellularLocation>
        <location evidence="1">Cell inner membrane</location>
        <topology evidence="1">Multi-pass membrane protein</topology>
    </subcellularLocation>
</comment>
<feature type="transmembrane region" description="Helical" evidence="6">
    <location>
        <begin position="425"/>
        <end position="447"/>
    </location>
</feature>
<keyword evidence="8" id="KW-1185">Reference proteome</keyword>
<feature type="transmembrane region" description="Helical" evidence="6">
    <location>
        <begin position="111"/>
        <end position="129"/>
    </location>
</feature>
<evidence type="ECO:0000256" key="5">
    <source>
        <dbReference type="ARBA" id="ARBA00023136"/>
    </source>
</evidence>
<dbReference type="GO" id="GO:0022857">
    <property type="term" value="F:transmembrane transporter activity"/>
    <property type="evidence" value="ECO:0007669"/>
    <property type="project" value="InterPro"/>
</dbReference>
<feature type="transmembrane region" description="Helical" evidence="6">
    <location>
        <begin position="370"/>
        <end position="390"/>
    </location>
</feature>
<evidence type="ECO:0000313" key="8">
    <source>
        <dbReference type="Proteomes" id="UP000198670"/>
    </source>
</evidence>
<dbReference type="PANTHER" id="PTHR43702">
    <property type="entry name" value="L-FUCOSE-PROTON SYMPORTER"/>
    <property type="match status" value="1"/>
</dbReference>
<sequence>MAVPHFFVHNPPVFSILDAVPIQRGAYIMSKKSIFVKDGVNYTTPFMAISALFLTWGIAHGLLDTLDKNFQELLHLKKWQSSFIQVSLYGAYFCTAIPAGLYTKKYGYKKGIILGLTLFGIGALLAAGTAPLQSFILFLFCLLVIGAGLATLETGANPYTTKLGPPESAERRINIAQSFNGFAWVVGPLIALSIYGNRSHVEGEKMISIILPFALIGLSVLAIAFGFSRLKLPKIDEEDLMHAHGAAPTPGGDMEISDPSHPAYISKKPLWKNRHFKLGVAAQACYVAAQTGVFSYLINFVTDHDMHPRFDVQYGPYFLSLGFFLFMMGRFSGSALMRYVKPPRMLACYALLVCILLPIVSLKLGWVSFVALYGVFFFMSIMFPTIFALAIRSLGTHTKQGASFLVMSVGGGAIFPPLMGYVSDIYGMAAGFFVPIPLFAFIAYYAIKGYKIKA</sequence>
<feature type="transmembrane region" description="Helical" evidence="6">
    <location>
        <begin position="314"/>
        <end position="333"/>
    </location>
</feature>
<reference evidence="7 8" key="1">
    <citation type="submission" date="2016-10" db="EMBL/GenBank/DDBJ databases">
        <authorList>
            <person name="de Groot N.N."/>
        </authorList>
    </citation>
    <scope>NUCLEOTIDE SEQUENCE [LARGE SCALE GENOMIC DNA]</scope>
    <source>
        <strain evidence="7 8">RK1</strain>
    </source>
</reference>
<feature type="transmembrane region" description="Helical" evidence="6">
    <location>
        <begin position="207"/>
        <end position="227"/>
    </location>
</feature>
<evidence type="ECO:0000256" key="1">
    <source>
        <dbReference type="ARBA" id="ARBA00004429"/>
    </source>
</evidence>
<keyword evidence="2" id="KW-1003">Cell membrane</keyword>
<gene>
    <name evidence="7" type="ORF">SAMN05444682_103460</name>
</gene>
<dbReference type="Proteomes" id="UP000198670">
    <property type="component" value="Unassembled WGS sequence"/>
</dbReference>
<feature type="transmembrane region" description="Helical" evidence="6">
    <location>
        <begin position="402"/>
        <end position="419"/>
    </location>
</feature>
<dbReference type="SUPFAM" id="SSF103473">
    <property type="entry name" value="MFS general substrate transporter"/>
    <property type="match status" value="1"/>
</dbReference>
<evidence type="ECO:0000256" key="2">
    <source>
        <dbReference type="ARBA" id="ARBA00022475"/>
    </source>
</evidence>
<dbReference type="GO" id="GO:0005886">
    <property type="term" value="C:plasma membrane"/>
    <property type="evidence" value="ECO:0007669"/>
    <property type="project" value="UniProtKB-SubCell"/>
</dbReference>
<dbReference type="InterPro" id="IPR050375">
    <property type="entry name" value="MFS_TsgA-like"/>
</dbReference>
<feature type="transmembrane region" description="Helical" evidence="6">
    <location>
        <begin position="83"/>
        <end position="102"/>
    </location>
</feature>
<feature type="transmembrane region" description="Helical" evidence="6">
    <location>
        <begin position="173"/>
        <end position="195"/>
    </location>
</feature>
<dbReference type="PANTHER" id="PTHR43702:SF3">
    <property type="entry name" value="PROTEIN TSGA"/>
    <property type="match status" value="1"/>
</dbReference>
<dbReference type="InterPro" id="IPR011701">
    <property type="entry name" value="MFS"/>
</dbReference>
<proteinExistence type="predicted"/>
<dbReference type="AlphaFoldDB" id="A0A1I3HQU5"/>
<protein>
    <submittedName>
        <fullName evidence="7">MFS transporter, FHS family, L-fucose permease</fullName>
    </submittedName>
</protein>
<dbReference type="InterPro" id="IPR036259">
    <property type="entry name" value="MFS_trans_sf"/>
</dbReference>
<name>A0A1I3HQU5_9SPHI</name>
<feature type="transmembrane region" description="Helical" evidence="6">
    <location>
        <begin position="39"/>
        <end position="63"/>
    </location>
</feature>
<accession>A0A1I3HQU5</accession>
<feature type="transmembrane region" description="Helical" evidence="6">
    <location>
        <begin position="278"/>
        <end position="302"/>
    </location>
</feature>
<evidence type="ECO:0000256" key="3">
    <source>
        <dbReference type="ARBA" id="ARBA00022692"/>
    </source>
</evidence>
<keyword evidence="3 6" id="KW-0812">Transmembrane</keyword>
<dbReference type="CDD" id="cd17394">
    <property type="entry name" value="MFS_FucP_like"/>
    <property type="match status" value="1"/>
</dbReference>